<proteinExistence type="predicted"/>
<evidence type="ECO:0008006" key="4">
    <source>
        <dbReference type="Google" id="ProtNLM"/>
    </source>
</evidence>
<keyword evidence="1" id="KW-0472">Membrane</keyword>
<evidence type="ECO:0000313" key="2">
    <source>
        <dbReference type="EMBL" id="MEL1253118.1"/>
    </source>
</evidence>
<comment type="caution">
    <text evidence="2">The sequence shown here is derived from an EMBL/GenBank/DDBJ whole genome shotgun (WGS) entry which is preliminary data.</text>
</comment>
<gene>
    <name evidence="2" type="ORF">AAEO57_04990</name>
</gene>
<keyword evidence="1" id="KW-0812">Transmembrane</keyword>
<name>A0ABU9IMJ0_9FLAO</name>
<keyword evidence="1" id="KW-1133">Transmembrane helix</keyword>
<dbReference type="RefSeq" id="WP_341690125.1">
    <property type="nucleotide sequence ID" value="NZ_JBBYHS010000004.1"/>
</dbReference>
<keyword evidence="3" id="KW-1185">Reference proteome</keyword>
<organism evidence="2 3">
    <name type="scientific">Flavobacterium calami</name>
    <dbReference type="NCBI Taxonomy" id="3139144"/>
    <lineage>
        <taxon>Bacteria</taxon>
        <taxon>Pseudomonadati</taxon>
        <taxon>Bacteroidota</taxon>
        <taxon>Flavobacteriia</taxon>
        <taxon>Flavobacteriales</taxon>
        <taxon>Flavobacteriaceae</taxon>
        <taxon>Flavobacterium</taxon>
    </lineage>
</organism>
<reference evidence="2 3" key="1">
    <citation type="submission" date="2024-04" db="EMBL/GenBank/DDBJ databases">
        <title>Flavobacterium sp. DGU38 16S ribosomal RNA gene Genome sequencing and assembly.</title>
        <authorList>
            <person name="Park S."/>
        </authorList>
    </citation>
    <scope>NUCLEOTIDE SEQUENCE [LARGE SCALE GENOMIC DNA]</scope>
    <source>
        <strain evidence="2 3">DGU38</strain>
    </source>
</reference>
<sequence>MNKKKFVLINLFMSVMVLFAMLFQTIHSYEHIYAQIHENHCDHKYTPGQKQITHIHNVENNCSICHFEFSTFVSNTFYTYTFHKANVPDVQEFIYSPKTTVFFKGSLFALRGPPALA</sequence>
<protein>
    <recommendedName>
        <fullName evidence="4">DUF2946 domain-containing protein</fullName>
    </recommendedName>
</protein>
<evidence type="ECO:0000313" key="3">
    <source>
        <dbReference type="Proteomes" id="UP001485226"/>
    </source>
</evidence>
<feature type="transmembrane region" description="Helical" evidence="1">
    <location>
        <begin position="7"/>
        <end position="26"/>
    </location>
</feature>
<accession>A0ABU9IMJ0</accession>
<dbReference type="EMBL" id="JBBYHS010000004">
    <property type="protein sequence ID" value="MEL1253118.1"/>
    <property type="molecule type" value="Genomic_DNA"/>
</dbReference>
<evidence type="ECO:0000256" key="1">
    <source>
        <dbReference type="SAM" id="Phobius"/>
    </source>
</evidence>
<dbReference type="Proteomes" id="UP001485226">
    <property type="component" value="Unassembled WGS sequence"/>
</dbReference>